<dbReference type="AlphaFoldDB" id="X1PHD5"/>
<dbReference type="GO" id="GO:0042823">
    <property type="term" value="P:pyridoxal phosphate biosynthetic process"/>
    <property type="evidence" value="ECO:0007669"/>
    <property type="project" value="InterPro"/>
</dbReference>
<dbReference type="Pfam" id="PF01174">
    <property type="entry name" value="SNO"/>
    <property type="match status" value="1"/>
</dbReference>
<reference evidence="1" key="1">
    <citation type="journal article" date="2014" name="Front. Microbiol.">
        <title>High frequency of phylogenetically diverse reductive dehalogenase-homologous genes in deep subseafloor sedimentary metagenomes.</title>
        <authorList>
            <person name="Kawai M."/>
            <person name="Futagami T."/>
            <person name="Toyoda A."/>
            <person name="Takaki Y."/>
            <person name="Nishi S."/>
            <person name="Hori S."/>
            <person name="Arai W."/>
            <person name="Tsubouchi T."/>
            <person name="Morono Y."/>
            <person name="Uchiyama I."/>
            <person name="Ito T."/>
            <person name="Fujiyama A."/>
            <person name="Inagaki F."/>
            <person name="Takami H."/>
        </authorList>
    </citation>
    <scope>NUCLEOTIDE SEQUENCE</scope>
    <source>
        <strain evidence="1">Expedition CK06-06</strain>
    </source>
</reference>
<dbReference type="GO" id="GO:0004359">
    <property type="term" value="F:glutaminase activity"/>
    <property type="evidence" value="ECO:0007669"/>
    <property type="project" value="InterPro"/>
</dbReference>
<organism evidence="1">
    <name type="scientific">marine sediment metagenome</name>
    <dbReference type="NCBI Taxonomy" id="412755"/>
    <lineage>
        <taxon>unclassified sequences</taxon>
        <taxon>metagenomes</taxon>
        <taxon>ecological metagenomes</taxon>
    </lineage>
</organism>
<proteinExistence type="predicted"/>
<dbReference type="PROSITE" id="PS51130">
    <property type="entry name" value="PDXT_SNO_2"/>
    <property type="match status" value="1"/>
</dbReference>
<dbReference type="EMBL" id="BARV01015405">
    <property type="protein sequence ID" value="GAI30304.1"/>
    <property type="molecule type" value="Genomic_DNA"/>
</dbReference>
<sequence length="45" mass="5168">ETLAKVDGKIVMAQQKNLLVSSFHPELSDDNRIHNYFLNLVDKIL</sequence>
<accession>X1PHD5</accession>
<protein>
    <recommendedName>
        <fullName evidence="2">Pyridoxal 5'-phosphate synthase glutaminase subunit PdxT</fullName>
    </recommendedName>
</protein>
<gene>
    <name evidence="1" type="ORF">S06H3_26624</name>
</gene>
<evidence type="ECO:0000313" key="1">
    <source>
        <dbReference type="EMBL" id="GAI30304.1"/>
    </source>
</evidence>
<dbReference type="SUPFAM" id="SSF52317">
    <property type="entry name" value="Class I glutamine amidotransferase-like"/>
    <property type="match status" value="1"/>
</dbReference>
<name>X1PHD5_9ZZZZ</name>
<evidence type="ECO:0008006" key="2">
    <source>
        <dbReference type="Google" id="ProtNLM"/>
    </source>
</evidence>
<comment type="caution">
    <text evidence="1">The sequence shown here is derived from an EMBL/GenBank/DDBJ whole genome shotgun (WGS) entry which is preliminary data.</text>
</comment>
<dbReference type="InterPro" id="IPR029062">
    <property type="entry name" value="Class_I_gatase-like"/>
</dbReference>
<dbReference type="Gene3D" id="3.40.50.880">
    <property type="match status" value="1"/>
</dbReference>
<feature type="non-terminal residue" evidence="1">
    <location>
        <position position="1"/>
    </location>
</feature>
<dbReference type="InterPro" id="IPR002161">
    <property type="entry name" value="PdxT/SNO"/>
</dbReference>